<protein>
    <submittedName>
        <fullName evidence="1">Uncharacterized protein</fullName>
    </submittedName>
</protein>
<dbReference type="AlphaFoldDB" id="A0ABC8UAL3"/>
<name>A0ABC8UAL3_9AQUA</name>
<organism evidence="1 2">
    <name type="scientific">Ilex paraguariensis</name>
    <name type="common">yerba mate</name>
    <dbReference type="NCBI Taxonomy" id="185542"/>
    <lineage>
        <taxon>Eukaryota</taxon>
        <taxon>Viridiplantae</taxon>
        <taxon>Streptophyta</taxon>
        <taxon>Embryophyta</taxon>
        <taxon>Tracheophyta</taxon>
        <taxon>Spermatophyta</taxon>
        <taxon>Magnoliopsida</taxon>
        <taxon>eudicotyledons</taxon>
        <taxon>Gunneridae</taxon>
        <taxon>Pentapetalae</taxon>
        <taxon>asterids</taxon>
        <taxon>campanulids</taxon>
        <taxon>Aquifoliales</taxon>
        <taxon>Aquifoliaceae</taxon>
        <taxon>Ilex</taxon>
    </lineage>
</organism>
<dbReference type="EMBL" id="CAUOFW020007279">
    <property type="protein sequence ID" value="CAK9178556.1"/>
    <property type="molecule type" value="Genomic_DNA"/>
</dbReference>
<comment type="caution">
    <text evidence="1">The sequence shown here is derived from an EMBL/GenBank/DDBJ whole genome shotgun (WGS) entry which is preliminary data.</text>
</comment>
<evidence type="ECO:0000313" key="1">
    <source>
        <dbReference type="EMBL" id="CAK9178556.1"/>
    </source>
</evidence>
<accession>A0ABC8UAL3</accession>
<gene>
    <name evidence="1" type="ORF">ILEXP_LOCUS48465</name>
</gene>
<reference evidence="1 2" key="1">
    <citation type="submission" date="2024-02" db="EMBL/GenBank/DDBJ databases">
        <authorList>
            <person name="Vignale AGUSTIN F."/>
            <person name="Sosa J E."/>
            <person name="Modenutti C."/>
        </authorList>
    </citation>
    <scope>NUCLEOTIDE SEQUENCE [LARGE SCALE GENOMIC DNA]</scope>
</reference>
<evidence type="ECO:0000313" key="2">
    <source>
        <dbReference type="Proteomes" id="UP001642360"/>
    </source>
</evidence>
<dbReference type="Proteomes" id="UP001642360">
    <property type="component" value="Unassembled WGS sequence"/>
</dbReference>
<proteinExistence type="predicted"/>
<keyword evidence="2" id="KW-1185">Reference proteome</keyword>
<sequence>MVSQGLSRKHSSSFRSVSVYQLNLARIEHNSSEQALGLQSRLVPKNPATFNYPMGKRVPNYQLQMNIAACGTAKVSN</sequence>